<reference evidence="2" key="1">
    <citation type="journal article" date="2019" name="Int. J. Syst. Evol. Microbiol.">
        <title>The Global Catalogue of Microorganisms (GCM) 10K type strain sequencing project: providing services to taxonomists for standard genome sequencing and annotation.</title>
        <authorList>
            <consortium name="The Broad Institute Genomics Platform"/>
            <consortium name="The Broad Institute Genome Sequencing Center for Infectious Disease"/>
            <person name="Wu L."/>
            <person name="Ma J."/>
        </authorList>
    </citation>
    <scope>NUCLEOTIDE SEQUENCE [LARGE SCALE GENOMIC DNA]</scope>
    <source>
        <strain evidence="2">JCM 13002</strain>
    </source>
</reference>
<dbReference type="EMBL" id="BAAALD010000027">
    <property type="protein sequence ID" value="GAA1085988.1"/>
    <property type="molecule type" value="Genomic_DNA"/>
</dbReference>
<evidence type="ECO:0000313" key="1">
    <source>
        <dbReference type="EMBL" id="GAA1085988.1"/>
    </source>
</evidence>
<sequence>MSSSLSRASDLREAAVAGAVRAFMRPNPTGVRRHPGVVAVRPVPGCEGASPAVPRRAVPGCALAPEGYPRVNYHC</sequence>
<gene>
    <name evidence="1" type="ORF">GCM10009663_32040</name>
</gene>
<dbReference type="Proteomes" id="UP001499987">
    <property type="component" value="Unassembled WGS sequence"/>
</dbReference>
<name>A0ABP4E5L2_9ACTN</name>
<comment type="caution">
    <text evidence="1">The sequence shown here is derived from an EMBL/GenBank/DDBJ whole genome shotgun (WGS) entry which is preliminary data.</text>
</comment>
<accession>A0ABP4E5L2</accession>
<evidence type="ECO:0000313" key="2">
    <source>
        <dbReference type="Proteomes" id="UP001499987"/>
    </source>
</evidence>
<proteinExistence type="predicted"/>
<protein>
    <submittedName>
        <fullName evidence="1">Uncharacterized protein</fullName>
    </submittedName>
</protein>
<organism evidence="1 2">
    <name type="scientific">Kitasatospora arboriphila</name>
    <dbReference type="NCBI Taxonomy" id="258052"/>
    <lineage>
        <taxon>Bacteria</taxon>
        <taxon>Bacillati</taxon>
        <taxon>Actinomycetota</taxon>
        <taxon>Actinomycetes</taxon>
        <taxon>Kitasatosporales</taxon>
        <taxon>Streptomycetaceae</taxon>
        <taxon>Kitasatospora</taxon>
    </lineage>
</organism>
<keyword evidence="2" id="KW-1185">Reference proteome</keyword>